<reference evidence="2 3" key="2">
    <citation type="submission" date="2024-05" db="EMBL/GenBank/DDBJ databases">
        <authorList>
            <person name="Chen Y."/>
            <person name="Shah S."/>
            <person name="Dougan E. K."/>
            <person name="Thang M."/>
            <person name="Chan C."/>
        </authorList>
    </citation>
    <scope>NUCLEOTIDE SEQUENCE [LARGE SCALE GENOMIC DNA]</scope>
</reference>
<name>A0A9P1CKN0_9DINO</name>
<dbReference type="EMBL" id="CAMXCT030001759">
    <property type="protein sequence ID" value="CAL4780114.1"/>
    <property type="molecule type" value="Genomic_DNA"/>
</dbReference>
<evidence type="ECO:0000313" key="1">
    <source>
        <dbReference type="EMBL" id="CAI3992802.1"/>
    </source>
</evidence>
<keyword evidence="3" id="KW-1185">Reference proteome</keyword>
<comment type="caution">
    <text evidence="1">The sequence shown here is derived from an EMBL/GenBank/DDBJ whole genome shotgun (WGS) entry which is preliminary data.</text>
</comment>
<protein>
    <submittedName>
        <fullName evidence="1">Uncharacterized protein</fullName>
    </submittedName>
</protein>
<dbReference type="EMBL" id="CAMXCT020001759">
    <property type="protein sequence ID" value="CAL1146177.1"/>
    <property type="molecule type" value="Genomic_DNA"/>
</dbReference>
<organism evidence="1">
    <name type="scientific">Cladocopium goreaui</name>
    <dbReference type="NCBI Taxonomy" id="2562237"/>
    <lineage>
        <taxon>Eukaryota</taxon>
        <taxon>Sar</taxon>
        <taxon>Alveolata</taxon>
        <taxon>Dinophyceae</taxon>
        <taxon>Suessiales</taxon>
        <taxon>Symbiodiniaceae</taxon>
        <taxon>Cladocopium</taxon>
    </lineage>
</organism>
<proteinExistence type="predicted"/>
<accession>A0A9P1CKN0</accession>
<reference evidence="1" key="1">
    <citation type="submission" date="2022-10" db="EMBL/GenBank/DDBJ databases">
        <authorList>
            <person name="Chen Y."/>
            <person name="Dougan E. K."/>
            <person name="Chan C."/>
            <person name="Rhodes N."/>
            <person name="Thang M."/>
        </authorList>
    </citation>
    <scope>NUCLEOTIDE SEQUENCE</scope>
</reference>
<evidence type="ECO:0000313" key="3">
    <source>
        <dbReference type="Proteomes" id="UP001152797"/>
    </source>
</evidence>
<evidence type="ECO:0000313" key="2">
    <source>
        <dbReference type="EMBL" id="CAL4780114.1"/>
    </source>
</evidence>
<dbReference type="Proteomes" id="UP001152797">
    <property type="component" value="Unassembled WGS sequence"/>
</dbReference>
<dbReference type="AlphaFoldDB" id="A0A9P1CKN0"/>
<dbReference type="EMBL" id="CAMXCT010001759">
    <property type="protein sequence ID" value="CAI3992802.1"/>
    <property type="molecule type" value="Genomic_DNA"/>
</dbReference>
<gene>
    <name evidence="1" type="ORF">C1SCF055_LOCUS19598</name>
</gene>
<sequence>MQEPLGETAGSQLAAEGQQALQDLLQSIKAQSAAIHSDVAAVRRHYTAASQAVSKVRFEALCTPKSRENSKSLAGRTVGDS</sequence>